<feature type="transmembrane region" description="Helical" evidence="13">
    <location>
        <begin position="159"/>
        <end position="179"/>
    </location>
</feature>
<feature type="transmembrane region" description="Helical" evidence="13">
    <location>
        <begin position="1606"/>
        <end position="1630"/>
    </location>
</feature>
<dbReference type="EC" id="7.6.2.2" evidence="3"/>
<feature type="domain" description="ABC transporter" evidence="14">
    <location>
        <begin position="1237"/>
        <end position="1480"/>
    </location>
</feature>
<dbReference type="PROSITE" id="PS50929">
    <property type="entry name" value="ABC_TM1F"/>
    <property type="match status" value="4"/>
</dbReference>
<dbReference type="InterPro" id="IPR044726">
    <property type="entry name" value="ABCC_6TM_D2"/>
</dbReference>
<evidence type="ECO:0000256" key="6">
    <source>
        <dbReference type="ARBA" id="ARBA00022741"/>
    </source>
</evidence>
<feature type="transmembrane region" description="Helical" evidence="13">
    <location>
        <begin position="1044"/>
        <end position="1064"/>
    </location>
</feature>
<dbReference type="InterPro" id="IPR050173">
    <property type="entry name" value="ABC_transporter_C-like"/>
</dbReference>
<feature type="transmembrane region" description="Helical" evidence="13">
    <location>
        <begin position="926"/>
        <end position="949"/>
    </location>
</feature>
<feature type="transmembrane region" description="Helical" evidence="13">
    <location>
        <begin position="1903"/>
        <end position="1922"/>
    </location>
</feature>
<feature type="transmembrane region" description="Helical" evidence="13">
    <location>
        <begin position="191"/>
        <end position="215"/>
    </location>
</feature>
<dbReference type="CDD" id="cd18580">
    <property type="entry name" value="ABC_6TM_ABCC_D2"/>
    <property type="match status" value="2"/>
</dbReference>
<feature type="transmembrane region" description="Helical" evidence="13">
    <location>
        <begin position="94"/>
        <end position="115"/>
    </location>
</feature>
<evidence type="ECO:0000313" key="17">
    <source>
        <dbReference type="Proteomes" id="UP000824890"/>
    </source>
</evidence>
<dbReference type="Gene3D" id="3.40.50.300">
    <property type="entry name" value="P-loop containing nucleotide triphosphate hydrolases"/>
    <property type="match status" value="4"/>
</dbReference>
<feature type="transmembrane region" description="Helical" evidence="13">
    <location>
        <begin position="127"/>
        <end position="147"/>
    </location>
</feature>
<evidence type="ECO:0000256" key="13">
    <source>
        <dbReference type="SAM" id="Phobius"/>
    </source>
</evidence>
<keyword evidence="8" id="KW-1278">Translocase</keyword>
<dbReference type="Pfam" id="PF00664">
    <property type="entry name" value="ABC_membrane"/>
    <property type="match status" value="4"/>
</dbReference>
<dbReference type="InterPro" id="IPR036640">
    <property type="entry name" value="ABC1_TM_sf"/>
</dbReference>
<evidence type="ECO:0000313" key="16">
    <source>
        <dbReference type="EMBL" id="KAH0943803.1"/>
    </source>
</evidence>
<evidence type="ECO:0000259" key="15">
    <source>
        <dbReference type="PROSITE" id="PS50929"/>
    </source>
</evidence>
<feature type="non-terminal residue" evidence="16">
    <location>
        <position position="1"/>
    </location>
</feature>
<feature type="transmembrane region" description="Helical" evidence="13">
    <location>
        <begin position="1573"/>
        <end position="1594"/>
    </location>
</feature>
<evidence type="ECO:0000256" key="8">
    <source>
        <dbReference type="ARBA" id="ARBA00022967"/>
    </source>
</evidence>
<evidence type="ECO:0000256" key="5">
    <source>
        <dbReference type="ARBA" id="ARBA00022692"/>
    </source>
</evidence>
<feature type="transmembrane region" description="Helical" evidence="13">
    <location>
        <begin position="2019"/>
        <end position="2037"/>
    </location>
</feature>
<evidence type="ECO:0000259" key="14">
    <source>
        <dbReference type="PROSITE" id="PS50893"/>
    </source>
</evidence>
<keyword evidence="5 13" id="KW-0812">Transmembrane</keyword>
<feature type="domain" description="ABC transmembrane type-1" evidence="15">
    <location>
        <begin position="936"/>
        <end position="1193"/>
    </location>
</feature>
<feature type="domain" description="ABC transporter" evidence="14">
    <location>
        <begin position="635"/>
        <end position="858"/>
    </location>
</feature>
<protein>
    <recommendedName>
        <fullName evidence="3">ABC-type xenobiotic transporter</fullName>
        <ecNumber evidence="3">7.6.2.2</ecNumber>
    </recommendedName>
</protein>
<dbReference type="SUPFAM" id="SSF90123">
    <property type="entry name" value="ABC transporter transmembrane region"/>
    <property type="match status" value="4"/>
</dbReference>
<feature type="transmembrane region" description="Helical" evidence="13">
    <location>
        <begin position="50"/>
        <end position="73"/>
    </location>
</feature>
<dbReference type="PROSITE" id="PS50893">
    <property type="entry name" value="ABC_TRANSPORTER_2"/>
    <property type="match status" value="4"/>
</dbReference>
<keyword evidence="10 13" id="KW-0472">Membrane</keyword>
<feature type="region of interest" description="Disordered" evidence="12">
    <location>
        <begin position="2330"/>
        <end position="2357"/>
    </location>
</feature>
<dbReference type="InterPro" id="IPR027417">
    <property type="entry name" value="P-loop_NTPase"/>
</dbReference>
<dbReference type="PANTHER" id="PTHR24223:SF407">
    <property type="entry name" value="ABC-TYPE XENOBIOTIC TRANSPORTER"/>
    <property type="match status" value="1"/>
</dbReference>
<evidence type="ECO:0000256" key="3">
    <source>
        <dbReference type="ARBA" id="ARBA00012191"/>
    </source>
</evidence>
<feature type="transmembrane region" description="Helical" evidence="13">
    <location>
        <begin position="433"/>
        <end position="455"/>
    </location>
</feature>
<dbReference type="InterPro" id="IPR044746">
    <property type="entry name" value="ABCC_6TM_D1"/>
</dbReference>
<dbReference type="PROSITE" id="PS00211">
    <property type="entry name" value="ABC_TRANSPORTER_1"/>
    <property type="match status" value="2"/>
</dbReference>
<feature type="transmembrane region" description="Helical" evidence="13">
    <location>
        <begin position="2416"/>
        <end position="2440"/>
    </location>
</feature>
<feature type="transmembrane region" description="Helical" evidence="13">
    <location>
        <begin position="1987"/>
        <end position="2013"/>
    </location>
</feature>
<keyword evidence="9 13" id="KW-1133">Transmembrane helix</keyword>
<feature type="transmembrane region" description="Helical" evidence="13">
    <location>
        <begin position="1802"/>
        <end position="1819"/>
    </location>
</feature>
<feature type="transmembrane region" description="Helical" evidence="13">
    <location>
        <begin position="322"/>
        <end position="343"/>
    </location>
</feature>
<dbReference type="PANTHER" id="PTHR24223">
    <property type="entry name" value="ATP-BINDING CASSETTE SUB-FAMILY C"/>
    <property type="match status" value="1"/>
</dbReference>
<dbReference type="SUPFAM" id="SSF52540">
    <property type="entry name" value="P-loop containing nucleoside triphosphate hydrolases"/>
    <property type="match status" value="4"/>
</dbReference>
<feature type="transmembrane region" description="Helical" evidence="13">
    <location>
        <begin position="1539"/>
        <end position="1561"/>
    </location>
</feature>
<feature type="compositionally biased region" description="Basic and acidic residues" evidence="12">
    <location>
        <begin position="880"/>
        <end position="899"/>
    </location>
</feature>
<name>A0ABQ8EQQ7_BRANA</name>
<dbReference type="Pfam" id="PF00005">
    <property type="entry name" value="ABC_tran"/>
    <property type="match status" value="4"/>
</dbReference>
<evidence type="ECO:0000256" key="4">
    <source>
        <dbReference type="ARBA" id="ARBA00022448"/>
    </source>
</evidence>
<dbReference type="CDD" id="cd03250">
    <property type="entry name" value="ABCC_MRP_domain1"/>
    <property type="match status" value="2"/>
</dbReference>
<dbReference type="InterPro" id="IPR003593">
    <property type="entry name" value="AAA+_ATPase"/>
</dbReference>
<feature type="transmembrane region" description="Helical" evidence="13">
    <location>
        <begin position="1636"/>
        <end position="1659"/>
    </location>
</feature>
<evidence type="ECO:0000256" key="9">
    <source>
        <dbReference type="ARBA" id="ARBA00022989"/>
    </source>
</evidence>
<feature type="transmembrane region" description="Helical" evidence="13">
    <location>
        <begin position="2519"/>
        <end position="2537"/>
    </location>
</feature>
<feature type="domain" description="ABC transporter" evidence="14">
    <location>
        <begin position="2704"/>
        <end position="2936"/>
    </location>
</feature>
<keyword evidence="17" id="KW-1185">Reference proteome</keyword>
<feature type="transmembrane region" description="Helical" evidence="13">
    <location>
        <begin position="2495"/>
        <end position="2513"/>
    </location>
</feature>
<feature type="transmembrane region" description="Helical" evidence="13">
    <location>
        <begin position="1876"/>
        <end position="1897"/>
    </location>
</feature>
<feature type="transmembrane region" description="Helical" evidence="13">
    <location>
        <begin position="1762"/>
        <end position="1782"/>
    </location>
</feature>
<organism evidence="16 17">
    <name type="scientific">Brassica napus</name>
    <name type="common">Rape</name>
    <dbReference type="NCBI Taxonomy" id="3708"/>
    <lineage>
        <taxon>Eukaryota</taxon>
        <taxon>Viridiplantae</taxon>
        <taxon>Streptophyta</taxon>
        <taxon>Embryophyta</taxon>
        <taxon>Tracheophyta</taxon>
        <taxon>Spermatophyta</taxon>
        <taxon>Magnoliopsida</taxon>
        <taxon>eudicotyledons</taxon>
        <taxon>Gunneridae</taxon>
        <taxon>Pentapetalae</taxon>
        <taxon>rosids</taxon>
        <taxon>malvids</taxon>
        <taxon>Brassicales</taxon>
        <taxon>Brassicaceae</taxon>
        <taxon>Brassiceae</taxon>
        <taxon>Brassica</taxon>
    </lineage>
</organism>
<feature type="domain" description="ABC transmembrane type-1" evidence="15">
    <location>
        <begin position="1765"/>
        <end position="2045"/>
    </location>
</feature>
<feature type="domain" description="ABC transporter" evidence="14">
    <location>
        <begin position="2079"/>
        <end position="2302"/>
    </location>
</feature>
<feature type="region of interest" description="Disordered" evidence="12">
    <location>
        <begin position="874"/>
        <end position="910"/>
    </location>
</feature>
<dbReference type="SMART" id="SM00382">
    <property type="entry name" value="AAA"/>
    <property type="match status" value="4"/>
</dbReference>
<comment type="catalytic activity">
    <reaction evidence="11">
        <text>ATP + H2O + xenobioticSide 1 = ADP + phosphate + xenobioticSide 2.</text>
        <dbReference type="EC" id="7.6.2.2"/>
    </reaction>
</comment>
<dbReference type="InterPro" id="IPR003439">
    <property type="entry name" value="ABC_transporter-like_ATP-bd"/>
</dbReference>
<feature type="transmembrane region" description="Helical" evidence="13">
    <location>
        <begin position="355"/>
        <end position="373"/>
    </location>
</feature>
<comment type="caution">
    <text evidence="16">The sequence shown here is derived from an EMBL/GenBank/DDBJ whole genome shotgun (WGS) entry which is preliminary data.</text>
</comment>
<evidence type="ECO:0000256" key="12">
    <source>
        <dbReference type="SAM" id="MobiDB-lite"/>
    </source>
</evidence>
<keyword evidence="6" id="KW-0547">Nucleotide-binding</keyword>
<accession>A0ABQ8EQQ7</accession>
<keyword evidence="7" id="KW-0067">ATP-binding</keyword>
<evidence type="ECO:0000256" key="7">
    <source>
        <dbReference type="ARBA" id="ARBA00022840"/>
    </source>
</evidence>
<feature type="transmembrane region" description="Helical" evidence="13">
    <location>
        <begin position="461"/>
        <end position="480"/>
    </location>
</feature>
<evidence type="ECO:0000256" key="11">
    <source>
        <dbReference type="ARBA" id="ARBA00034018"/>
    </source>
</evidence>
<comment type="subcellular location">
    <subcellularLocation>
        <location evidence="1">Membrane</location>
        <topology evidence="1">Multi-pass membrane protein</topology>
    </subcellularLocation>
</comment>
<dbReference type="EMBL" id="JAGKQM010000001">
    <property type="protein sequence ID" value="KAH0943803.1"/>
    <property type="molecule type" value="Genomic_DNA"/>
</dbReference>
<sequence length="2947" mass="329567">RISQGSFCEVAYKIIRPVTKGEGSFWSTLSLSLSHSPMENPLDFLLIQPIYLPLLSFFLNLVLLLILSVSWVYNKSVACENSDGFMKKRSTKMSSTFSKLVVMSCVSLSVFYSVLSLLSCVRWHSNVWTFFDLLLAALTWGTISMYLRGLYTDSHEQKLPYLLRIWWVLYLLISCYRLVVDFVLYRKQELVSVHNVVSELVGVCAGLFLCCSCLWKRGEGERTNLLEEPLLIENEVCDDEVTTPFAKAGFLSLMSFSWMSPLVTLGNEKIIDSKDVPQVDNSDRAENLFRVFRSKLEWDDGERRITTFKLVKALFLTVWRDILLSFLFAFVYTMSCYVAPYLMDSFVQYLNGERQYKYQGYVLVTIFFVAKLVECQTRRHWFFRGGKAGLGMKAVLVSMIYEKGLTLPCHSKQGQTSGEIINLMAVDADRLNAFTWFMHDPWILVLQVSLALWILYKSLGLGSVAAFPAFILVMLANYPFAKLEDKFQSNLMKSKDNRMKKTSEVLLNMRILKLQGWEMKFLSKILDLRHVEAGWLKKFVYNSAAMSSVLWTAPSFISATAFGACVLLKIPLESGKILAALATFRILQSPIYKLPETISMFVQVKVSLGRIASFLCLDDLEKDVVERLTSRSLALEVRNGYFSWDESSSIPTLRDVSFEVSQGMNVAVCGTVGSGKSSLLSSILGEVPKISGTVKVCGRKAYVAQSPWIQSGKVEDNILFGQPMEREWYERVLEACSLNKDLELLPFHDQTVIGERGINISGGQKQRIQIARALYQNADIYLFDDPFSAVDAHTGSHLFNEVILGILKDKTVIYVTHQVEFLPEADLILVMKDGKITQAGRYNEILDSGTDFMELVGAHTDALATVDTYEQGCASSESTTNKEKEAPSDEEKLEKDSGKPRGGQLVQQEEREKGKVGFTVYKKYMALAYGGAVIPIILLVQILFQILNIGSNYWMTWVTPVSKDVEPPVSGFTLILVYVLLAIASSLCILFRALLVSMTGFKMATELFTQMHLRVFRGSMSFFDVTPMGRILNRASTDQSVVDLRLPGQFAYVAIAAINILGIMGVMIQVAWQVLIIFIPVVAASAWYRGTRETSWNKQIAFETLSGVTTIRSFDQEPRFLGDIMKLNDCLSRLRFHSTGAMEWLCFRLELLSTIAFALSLVIVVSAPEGTVNPRLAITYALNLNSLQSTLVWTLCDLENKMISVERMLQYIDIPSEPSLVIESTRPEKSWPSRGEITISNLQVRYGPHLPMVLHGLTCTFPGGLKTGIVGRTGCGKSTLIQTLFRIVEPTAGDIRIDGIDILTIGLHDLRSRLSIIPQDPTMFEGTVRSNLDPLEEYSDDQIWEALDKCQLGVEVRKKELKLDSPVSENGQNWSVGQRQLVCLGRVLLKRSKVLVLDEATASVDTATDNLIQETLRQHFADCTVITIAHRISSVIDSDMGLSRNMIHRRDCLKTSLLLSQSLWQSTQRVQNPNSAEAEDGLLTTYSSRSFLLEPLLLRWVFGFLHVVLLLVLFCLWVRNKVWGDSGFGVVTKSLKSKAVLFCSLALSLLNLVLLLLSGFSWYKSSCSDNEQLVSLVVFLLATVSWGVLSICLHRCCDYVQKKSSFLLRLWLVLYLLVSCYSLVVDIVIYKKNKTVHVLLPVYEIVSFSAALFLGYVAFFKKARGSINRVLEEPLLNEDSSVGATPYSRAGILSLLTFSWMSPLIETGNKKALDLEDVPELHVSDSVVKLAPNFRSMLESSSDGGGVTTFKLLNALFFSSHWEILVTAFFAFIYTIASYVGPALIDTLVQYLNGRRQYNNEGYVLVTTFFLAKLLECLAKRHWYFRLQKIGIRMRSCLVAMIYEKGLTLSCHSKKGRTSGEIINFMTVDAERVGSFCWYIHDSWLLLLQIGLAMWLLYINLGLASIAALAATILVMLVNIPFGKMQERFQEKLMEAKDSRMKSTSEILRNMRILKLQGWEMKFLSKVFDLRTCEEGWLKKYVYNSAVISFVFWGAPTLVSVSTFGACILLGVPLESGKILSAIAIFSTLRQPIFYLPETISMVVQTKVSLDRIASYLCQENLNPDVVENLPKGSSDIAVEVSNSTLSWDVSSANPTLKDINLKVFHGMKVAVCGTVGSGKSSLLSSILGEVPKISGSLKVCGTKGYVAQSPWIQSGTIEENILFGKAMERERYEKVVEACSLSKDLEVLSFGDQTVIGERGINLSGGQKQRIQIARALYQDADIYLFDDPFSAVDAHTGTHLFKEVLLGLLSSKTVIYVTHQVEFLPAADLILVMKDGRISQAGRYNDILNSGTDFMELIGAHQEALAVVGSVHASSASEKPGLVRDAIDSEEKQESQDLKNGKSDTGEANRQLVQEEEREKGSVALDVYWKYITLAYGGALVPFILLAQVLFQLLQIGSNYWMAWGTPVSKDVEAHVNLSTLMIVYVALAAGSCFCILVRSTLLVTAGYKTATELFHRMHRCIFRSPMSFFDSTPSGRIMNRASTDQSAVDLDIPYQFSSLAVTVIQVIGIIGVMSQVSWLVFLVFIPVVAASIWYQRYYIAAARELSRLDGVCKAPLIQHFSETISGSTTIRSFNQESRFRGDNMRLSDAYSRPKFYLAGAVEWLCFRLDMLSSLVFAFSLIFLISIPTGVIDPSLAGLAITYGLNLNTQQAWLMWALCNLENKIISVERILQYASVSSEPPLVIESNRPENSWPSLGDVDIRDLQVRYAPHMPLVLRGITCTFKGGLRTGIVGRTGSGKSTLIQTLFRIVEPSAGEIRIDGVNILTIGLHDLRLRLSIIPQDPTMFEGTVRSNLDPLEEYTDDQIWEALDKCQLGDEVRKKEHKLDSSVSENGENWSMGQRQLVCLGRVLLKRSKILVLDEATASVDTATDNLIQKTLREHFSDCTVITIAHRISSVIDSDMVLLLSNGIIEEYDSPVRLLEDKSSSFAKLVAEYTSRSSSSSD</sequence>
<comment type="similarity">
    <text evidence="2">Belongs to the ABC transporter superfamily. ABCC family. Conjugate transporter (TC 3.A.1.208) subfamily.</text>
</comment>
<dbReference type="InterPro" id="IPR017871">
    <property type="entry name" value="ABC_transporter-like_CS"/>
</dbReference>
<feature type="transmembrane region" description="Helical" evidence="13">
    <location>
        <begin position="969"/>
        <end position="995"/>
    </location>
</feature>
<dbReference type="Gene3D" id="1.20.1560.10">
    <property type="entry name" value="ABC transporter type 1, transmembrane domain"/>
    <property type="match status" value="4"/>
</dbReference>
<feature type="transmembrane region" description="Helical" evidence="13">
    <location>
        <begin position="1497"/>
        <end position="1518"/>
    </location>
</feature>
<reference evidence="16 17" key="1">
    <citation type="submission" date="2021-05" db="EMBL/GenBank/DDBJ databases">
        <title>Genome Assembly of Synthetic Allotetraploid Brassica napus Reveals Homoeologous Exchanges between Subgenomes.</title>
        <authorList>
            <person name="Davis J.T."/>
        </authorList>
    </citation>
    <scope>NUCLEOTIDE SEQUENCE [LARGE SCALE GENOMIC DNA]</scope>
    <source>
        <strain evidence="17">cv. Da-Ae</strain>
        <tissue evidence="16">Seedling</tissue>
    </source>
</reference>
<gene>
    <name evidence="16" type="ORF">HID58_003440</name>
</gene>
<dbReference type="Proteomes" id="UP000824890">
    <property type="component" value="Unassembled WGS sequence"/>
</dbReference>
<feature type="domain" description="ABC transmembrane type-1" evidence="15">
    <location>
        <begin position="323"/>
        <end position="603"/>
    </location>
</feature>
<evidence type="ECO:0000256" key="2">
    <source>
        <dbReference type="ARBA" id="ARBA00009726"/>
    </source>
</evidence>
<evidence type="ECO:0000256" key="10">
    <source>
        <dbReference type="ARBA" id="ARBA00023136"/>
    </source>
</evidence>
<keyword evidence="4" id="KW-0813">Transport</keyword>
<dbReference type="CDD" id="cd03244">
    <property type="entry name" value="ABCC_MRP_domain2"/>
    <property type="match status" value="2"/>
</dbReference>
<evidence type="ECO:0000256" key="1">
    <source>
        <dbReference type="ARBA" id="ARBA00004141"/>
    </source>
</evidence>
<feature type="transmembrane region" description="Helical" evidence="13">
    <location>
        <begin position="2370"/>
        <end position="2396"/>
    </location>
</feature>
<dbReference type="CDD" id="cd18579">
    <property type="entry name" value="ABC_6TM_ABCC_D1"/>
    <property type="match status" value="2"/>
</dbReference>
<feature type="domain" description="ABC transmembrane type-1" evidence="15">
    <location>
        <begin position="2385"/>
        <end position="2665"/>
    </location>
</feature>
<dbReference type="InterPro" id="IPR011527">
    <property type="entry name" value="ABC1_TM_dom"/>
</dbReference>
<proteinExistence type="inferred from homology"/>